<evidence type="ECO:0000256" key="10">
    <source>
        <dbReference type="ARBA" id="ARBA00034808"/>
    </source>
</evidence>
<keyword evidence="8" id="KW-0413">Isomerase</keyword>
<dbReference type="InterPro" id="IPR014001">
    <property type="entry name" value="Helicase_ATP-bd"/>
</dbReference>
<dbReference type="GO" id="GO:0046872">
    <property type="term" value="F:metal ion binding"/>
    <property type="evidence" value="ECO:0007669"/>
    <property type="project" value="UniProtKB-KW"/>
</dbReference>
<dbReference type="EC" id="5.6.2.4" evidence="10"/>
<dbReference type="SMART" id="SM00487">
    <property type="entry name" value="DEXDc"/>
    <property type="match status" value="1"/>
</dbReference>
<keyword evidence="6" id="KW-0067">ATP-binding</keyword>
<dbReference type="PROSITE" id="PS51194">
    <property type="entry name" value="HELICASE_CTER"/>
    <property type="match status" value="1"/>
</dbReference>
<dbReference type="InterPro" id="IPR002464">
    <property type="entry name" value="DNA/RNA_helicase_DEAH_CS"/>
</dbReference>
<evidence type="ECO:0000256" key="6">
    <source>
        <dbReference type="ARBA" id="ARBA00022840"/>
    </source>
</evidence>
<evidence type="ECO:0000256" key="1">
    <source>
        <dbReference type="ARBA" id="ARBA00005446"/>
    </source>
</evidence>
<dbReference type="GO" id="GO:0043138">
    <property type="term" value="F:3'-5' DNA helicase activity"/>
    <property type="evidence" value="ECO:0007669"/>
    <property type="project" value="UniProtKB-EC"/>
</dbReference>
<dbReference type="GO" id="GO:0016787">
    <property type="term" value="F:hydrolase activity"/>
    <property type="evidence" value="ECO:0007669"/>
    <property type="project" value="UniProtKB-KW"/>
</dbReference>
<dbReference type="GO" id="GO:0009378">
    <property type="term" value="F:four-way junction helicase activity"/>
    <property type="evidence" value="ECO:0007669"/>
    <property type="project" value="TreeGrafter"/>
</dbReference>
<dbReference type="InterPro" id="IPR032284">
    <property type="entry name" value="RecQ_Zn-bd"/>
</dbReference>
<dbReference type="GO" id="GO:0003677">
    <property type="term" value="F:DNA binding"/>
    <property type="evidence" value="ECO:0007669"/>
    <property type="project" value="UniProtKB-KW"/>
</dbReference>
<dbReference type="STRING" id="1236989.JCM15548_13041"/>
<comment type="similarity">
    <text evidence="1">Belongs to the helicase family. RecQ subfamily.</text>
</comment>
<dbReference type="Pfam" id="PF00270">
    <property type="entry name" value="DEAD"/>
    <property type="match status" value="1"/>
</dbReference>
<dbReference type="InterPro" id="IPR036388">
    <property type="entry name" value="WH-like_DNA-bd_sf"/>
</dbReference>
<evidence type="ECO:0000259" key="14">
    <source>
        <dbReference type="PROSITE" id="PS51194"/>
    </source>
</evidence>
<dbReference type="InterPro" id="IPR004589">
    <property type="entry name" value="DNA_helicase_ATP-dep_RecQ"/>
</dbReference>
<dbReference type="CDD" id="cd18794">
    <property type="entry name" value="SF2_C_RecQ"/>
    <property type="match status" value="1"/>
</dbReference>
<evidence type="ECO:0000256" key="11">
    <source>
        <dbReference type="ARBA" id="ARBA00044535"/>
    </source>
</evidence>
<keyword evidence="4" id="KW-0378">Hydrolase</keyword>
<evidence type="ECO:0000256" key="3">
    <source>
        <dbReference type="ARBA" id="ARBA00022741"/>
    </source>
</evidence>
<evidence type="ECO:0000256" key="12">
    <source>
        <dbReference type="ARBA" id="ARBA00044550"/>
    </source>
</evidence>
<keyword evidence="2" id="KW-0479">Metal-binding</keyword>
<keyword evidence="16" id="KW-1185">Reference proteome</keyword>
<dbReference type="InterPro" id="IPR011545">
    <property type="entry name" value="DEAD/DEAH_box_helicase_dom"/>
</dbReference>
<dbReference type="InterPro" id="IPR001650">
    <property type="entry name" value="Helicase_C-like"/>
</dbReference>
<dbReference type="RefSeq" id="WP_227625784.1">
    <property type="nucleotide sequence ID" value="NZ_BAZW01000029.1"/>
</dbReference>
<reference evidence="15 16" key="1">
    <citation type="journal article" date="2015" name="Microbes Environ.">
        <title>Distribution and evolution of nitrogen fixation genes in the phylum bacteroidetes.</title>
        <authorList>
            <person name="Inoue J."/>
            <person name="Oshima K."/>
            <person name="Suda W."/>
            <person name="Sakamoto M."/>
            <person name="Iino T."/>
            <person name="Noda S."/>
            <person name="Hongoh Y."/>
            <person name="Hattori M."/>
            <person name="Ohkuma M."/>
        </authorList>
    </citation>
    <scope>NUCLEOTIDE SEQUENCE [LARGE SCALE GENOMIC DNA]</scope>
    <source>
        <strain evidence="15">JCM 15548</strain>
    </source>
</reference>
<organism evidence="15 16">
    <name type="scientific">Geofilum rubicundum JCM 15548</name>
    <dbReference type="NCBI Taxonomy" id="1236989"/>
    <lineage>
        <taxon>Bacteria</taxon>
        <taxon>Pseudomonadati</taxon>
        <taxon>Bacteroidota</taxon>
        <taxon>Bacteroidia</taxon>
        <taxon>Marinilabiliales</taxon>
        <taxon>Marinilabiliaceae</taxon>
        <taxon>Geofilum</taxon>
    </lineage>
</organism>
<evidence type="ECO:0000313" key="15">
    <source>
        <dbReference type="EMBL" id="GAO30735.1"/>
    </source>
</evidence>
<accession>A0A0E9M0R6</accession>
<dbReference type="Pfam" id="PF00271">
    <property type="entry name" value="Helicase_C"/>
    <property type="match status" value="1"/>
</dbReference>
<dbReference type="Gene3D" id="3.40.50.300">
    <property type="entry name" value="P-loop containing nucleotide triphosphate hydrolases"/>
    <property type="match status" value="2"/>
</dbReference>
<dbReference type="InterPro" id="IPR027417">
    <property type="entry name" value="P-loop_NTPase"/>
</dbReference>
<dbReference type="GO" id="GO:0006281">
    <property type="term" value="P:DNA repair"/>
    <property type="evidence" value="ECO:0007669"/>
    <property type="project" value="TreeGrafter"/>
</dbReference>
<dbReference type="GO" id="GO:0005524">
    <property type="term" value="F:ATP binding"/>
    <property type="evidence" value="ECO:0007669"/>
    <property type="project" value="UniProtKB-KW"/>
</dbReference>
<keyword evidence="5 15" id="KW-0347">Helicase</keyword>
<comment type="caution">
    <text evidence="15">The sequence shown here is derived from an EMBL/GenBank/DDBJ whole genome shotgun (WGS) entry which is preliminary data.</text>
</comment>
<dbReference type="GO" id="GO:0030894">
    <property type="term" value="C:replisome"/>
    <property type="evidence" value="ECO:0007669"/>
    <property type="project" value="TreeGrafter"/>
</dbReference>
<evidence type="ECO:0000256" key="8">
    <source>
        <dbReference type="ARBA" id="ARBA00023235"/>
    </source>
</evidence>
<comment type="catalytic activity">
    <reaction evidence="9">
        <text>Couples ATP hydrolysis with the unwinding of duplex DNA by translocating in the 3'-5' direction.</text>
        <dbReference type="EC" id="5.6.2.4"/>
    </reaction>
</comment>
<keyword evidence="7" id="KW-0238">DNA-binding</keyword>
<protein>
    <recommendedName>
        <fullName evidence="11">ATP-dependent DNA helicase RecQ</fullName>
        <ecNumber evidence="10">5.6.2.4</ecNumber>
    </recommendedName>
    <alternativeName>
        <fullName evidence="12">DNA 3'-5' helicase RecQ</fullName>
    </alternativeName>
</protein>
<dbReference type="Gene3D" id="1.10.10.10">
    <property type="entry name" value="Winged helix-like DNA-binding domain superfamily/Winged helix DNA-binding domain"/>
    <property type="match status" value="1"/>
</dbReference>
<evidence type="ECO:0000256" key="9">
    <source>
        <dbReference type="ARBA" id="ARBA00034617"/>
    </source>
</evidence>
<gene>
    <name evidence="15" type="ORF">JCM15548_13041</name>
</gene>
<dbReference type="GO" id="GO:0006310">
    <property type="term" value="P:DNA recombination"/>
    <property type="evidence" value="ECO:0007669"/>
    <property type="project" value="InterPro"/>
</dbReference>
<evidence type="ECO:0000256" key="4">
    <source>
        <dbReference type="ARBA" id="ARBA00022801"/>
    </source>
</evidence>
<keyword evidence="3" id="KW-0547">Nucleotide-binding</keyword>
<evidence type="ECO:0000256" key="2">
    <source>
        <dbReference type="ARBA" id="ARBA00022723"/>
    </source>
</evidence>
<dbReference type="SMART" id="SM00490">
    <property type="entry name" value="HELICc"/>
    <property type="match status" value="1"/>
</dbReference>
<evidence type="ECO:0000256" key="7">
    <source>
        <dbReference type="ARBA" id="ARBA00023125"/>
    </source>
</evidence>
<evidence type="ECO:0000259" key="13">
    <source>
        <dbReference type="PROSITE" id="PS51192"/>
    </source>
</evidence>
<dbReference type="SUPFAM" id="SSF52540">
    <property type="entry name" value="P-loop containing nucleoside triphosphate hydrolases"/>
    <property type="match status" value="1"/>
</dbReference>
<dbReference type="PANTHER" id="PTHR13710:SF105">
    <property type="entry name" value="ATP-DEPENDENT DNA HELICASE Q1"/>
    <property type="match status" value="1"/>
</dbReference>
<dbReference type="EMBL" id="BAZW01000029">
    <property type="protein sequence ID" value="GAO30735.1"/>
    <property type="molecule type" value="Genomic_DNA"/>
</dbReference>
<sequence length="640" mass="71533">MSDIHQSLQKYFSHRSFRPGQEQAINTLLAGRSSAAIFPTGSGKSLIYQLAAMHLPHLTLVVSPLLALISDQLEAMEGQGIPAARIDSTLSHQQVMAIREDVRQGKTKVLMVSVERFKNETFRRFLSGIEVSLLVVDEAHCISEWGHNFRPDYLKLPEYRTAFNISQVLLLTATATPLVIEDMCRRFDILKDDVVLTGFYRANLHLAVLPVAEASKKAALAELLGPTKEESTIVYVTLQKTAEEVAAYLRDAGLVAAAYHAGMNHADREAIQNGFMFGQIPVIVATIAFGMGIDKPDIRHVVHYDLPKSIEGYSQEIGRAGRDGMVSHCTLLGNLDGVNVLENFVYGDTPERASIQKVLESVQRAEKHWEVQSVKLSNSVNIRQLPLKTLLVYLEMDGVIKPLYSYFASYRFKQVMETDQILARFKGERQVFLKAIFQFSEKARTWTTVHFDNIVANYNTDRQRIVAALDYLNEQGFIQLETKQMTEVYEVLESGFDIDKVTDEVYERFTMKEEAEVKRINDMLAFFSSDQCLSASLSSYFGESIDWAQCGHCSVCQGGAARLEKTLPLEILSKEKVDGYLAGLRAAVAADKVSPVLETRFLCGIHTPFFSSVKASSIPGYAALENYRFAEVINLVQGSC</sequence>
<feature type="domain" description="Helicase ATP-binding" evidence="13">
    <location>
        <begin position="25"/>
        <end position="193"/>
    </location>
</feature>
<feature type="domain" description="Helicase C-terminal" evidence="14">
    <location>
        <begin position="219"/>
        <end position="366"/>
    </location>
</feature>
<dbReference type="NCBIfam" id="TIGR00614">
    <property type="entry name" value="recQ_fam"/>
    <property type="match status" value="1"/>
</dbReference>
<dbReference type="PROSITE" id="PS51192">
    <property type="entry name" value="HELICASE_ATP_BIND_1"/>
    <property type="match status" value="1"/>
</dbReference>
<dbReference type="Pfam" id="PF16124">
    <property type="entry name" value="RecQ_Zn_bind"/>
    <property type="match status" value="1"/>
</dbReference>
<dbReference type="GO" id="GO:0043590">
    <property type="term" value="C:bacterial nucleoid"/>
    <property type="evidence" value="ECO:0007669"/>
    <property type="project" value="TreeGrafter"/>
</dbReference>
<dbReference type="PANTHER" id="PTHR13710">
    <property type="entry name" value="DNA HELICASE RECQ FAMILY MEMBER"/>
    <property type="match status" value="1"/>
</dbReference>
<proteinExistence type="inferred from homology"/>
<dbReference type="AlphaFoldDB" id="A0A0E9M0R6"/>
<evidence type="ECO:0000256" key="5">
    <source>
        <dbReference type="ARBA" id="ARBA00022806"/>
    </source>
</evidence>
<dbReference type="Proteomes" id="UP000032900">
    <property type="component" value="Unassembled WGS sequence"/>
</dbReference>
<dbReference type="GO" id="GO:0005737">
    <property type="term" value="C:cytoplasm"/>
    <property type="evidence" value="ECO:0007669"/>
    <property type="project" value="TreeGrafter"/>
</dbReference>
<evidence type="ECO:0000313" key="16">
    <source>
        <dbReference type="Proteomes" id="UP000032900"/>
    </source>
</evidence>
<name>A0A0E9M0R6_9BACT</name>
<dbReference type="PROSITE" id="PS00690">
    <property type="entry name" value="DEAH_ATP_HELICASE"/>
    <property type="match status" value="1"/>
</dbReference>